<name>A0ABZ0NJS5_CERBT</name>
<dbReference type="GeneID" id="90644083"/>
<dbReference type="RefSeq" id="XP_065458629.1">
    <property type="nucleotide sequence ID" value="XM_065602557.1"/>
</dbReference>
<sequence length="174" mass="19760">MLSSPSADKNVATDGSNFENPLPANVVSAPPQGPARPFNPRKRKRKRKTQSMTDRFKESWRKLFFVHQQLSWTPVEDEAIELGARLGDMNEVQAIEAVLQIVQKLEGYLVKFTEIAQSLEGTAKQLATETEVHRKLVDAAANMREIHEQCREIIDTQSAQWQNLKEECGRSSKR</sequence>
<feature type="compositionally biased region" description="Polar residues" evidence="1">
    <location>
        <begin position="1"/>
        <end position="19"/>
    </location>
</feature>
<evidence type="ECO:0000313" key="3">
    <source>
        <dbReference type="Proteomes" id="UP001302367"/>
    </source>
</evidence>
<dbReference type="EMBL" id="CP134186">
    <property type="protein sequence ID" value="WPA99801.1"/>
    <property type="molecule type" value="Genomic_DNA"/>
</dbReference>
<evidence type="ECO:0000313" key="2">
    <source>
        <dbReference type="EMBL" id="WPA99801.1"/>
    </source>
</evidence>
<proteinExistence type="predicted"/>
<accession>A0ABZ0NJS5</accession>
<dbReference type="Proteomes" id="UP001302367">
    <property type="component" value="Chromosome 3"/>
</dbReference>
<keyword evidence="3" id="KW-1185">Reference proteome</keyword>
<evidence type="ECO:0000256" key="1">
    <source>
        <dbReference type="SAM" id="MobiDB-lite"/>
    </source>
</evidence>
<reference evidence="2 3" key="1">
    <citation type="submission" date="2023-09" db="EMBL/GenBank/DDBJ databases">
        <title>Complete-Gapless Cercospora beticola genome.</title>
        <authorList>
            <person name="Wyatt N.A."/>
            <person name="Spanner R.E."/>
            <person name="Bolton M.D."/>
        </authorList>
    </citation>
    <scope>NUCLEOTIDE SEQUENCE [LARGE SCALE GENOMIC DNA]</scope>
    <source>
        <strain evidence="2">Cb09-40</strain>
    </source>
</reference>
<feature type="compositionally biased region" description="Basic residues" evidence="1">
    <location>
        <begin position="39"/>
        <end position="49"/>
    </location>
</feature>
<organism evidence="2 3">
    <name type="scientific">Cercospora beticola</name>
    <name type="common">Sugarbeet leaf spot fungus</name>
    <dbReference type="NCBI Taxonomy" id="122368"/>
    <lineage>
        <taxon>Eukaryota</taxon>
        <taxon>Fungi</taxon>
        <taxon>Dikarya</taxon>
        <taxon>Ascomycota</taxon>
        <taxon>Pezizomycotina</taxon>
        <taxon>Dothideomycetes</taxon>
        <taxon>Dothideomycetidae</taxon>
        <taxon>Mycosphaerellales</taxon>
        <taxon>Mycosphaerellaceae</taxon>
        <taxon>Cercospora</taxon>
    </lineage>
</organism>
<feature type="region of interest" description="Disordered" evidence="1">
    <location>
        <begin position="1"/>
        <end position="54"/>
    </location>
</feature>
<gene>
    <name evidence="2" type="ORF">RHO25_004421</name>
</gene>
<protein>
    <submittedName>
        <fullName evidence="2">Uncharacterized protein</fullName>
    </submittedName>
</protein>